<protein>
    <submittedName>
        <fullName evidence="1">Uncharacterized protein</fullName>
    </submittedName>
</protein>
<keyword evidence="2" id="KW-1185">Reference proteome</keyword>
<dbReference type="EMBL" id="JACEIK010003264">
    <property type="protein sequence ID" value="MCD9641033.1"/>
    <property type="molecule type" value="Genomic_DNA"/>
</dbReference>
<evidence type="ECO:0000313" key="1">
    <source>
        <dbReference type="EMBL" id="MCD9641033.1"/>
    </source>
</evidence>
<evidence type="ECO:0000313" key="2">
    <source>
        <dbReference type="Proteomes" id="UP000823775"/>
    </source>
</evidence>
<comment type="caution">
    <text evidence="1">The sequence shown here is derived from an EMBL/GenBank/DDBJ whole genome shotgun (WGS) entry which is preliminary data.</text>
</comment>
<accession>A0ABS8V460</accession>
<proteinExistence type="predicted"/>
<sequence>MEDIELYRPLGEDGVPIGGLPQGFPNQEILPIANARRNRALQAQANTSSARTIVLPHIRAANFTIASIMLNMLNQRGLFQGTTCENSHKHLKHFLDVCFTSKIHLSQLNASVVELTKEMQEKSQPLVELTTTMNLLAKNQLQNSQAPRHVHAMEGLYENMRNQIFMGNPYSRVNEVQMGQLSQSIKNRPKGALPSDMVANPKDGNNTGHVMAVTTRSGKGVVDLKKVAKKCDEEDQVLAITRSCRGGHIPMQVQMKKNVAPHREVIVDDNVAIGFDQSNE</sequence>
<organism evidence="1 2">
    <name type="scientific">Datura stramonium</name>
    <name type="common">Jimsonweed</name>
    <name type="synonym">Common thornapple</name>
    <dbReference type="NCBI Taxonomy" id="4076"/>
    <lineage>
        <taxon>Eukaryota</taxon>
        <taxon>Viridiplantae</taxon>
        <taxon>Streptophyta</taxon>
        <taxon>Embryophyta</taxon>
        <taxon>Tracheophyta</taxon>
        <taxon>Spermatophyta</taxon>
        <taxon>Magnoliopsida</taxon>
        <taxon>eudicotyledons</taxon>
        <taxon>Gunneridae</taxon>
        <taxon>Pentapetalae</taxon>
        <taxon>asterids</taxon>
        <taxon>lamiids</taxon>
        <taxon>Solanales</taxon>
        <taxon>Solanaceae</taxon>
        <taxon>Solanoideae</taxon>
        <taxon>Datureae</taxon>
        <taxon>Datura</taxon>
    </lineage>
</organism>
<gene>
    <name evidence="1" type="ORF">HAX54_026847</name>
</gene>
<dbReference type="Proteomes" id="UP000823775">
    <property type="component" value="Unassembled WGS sequence"/>
</dbReference>
<name>A0ABS8V460_DATST</name>
<reference evidence="1 2" key="1">
    <citation type="journal article" date="2021" name="BMC Genomics">
        <title>Datura genome reveals duplications of psychoactive alkaloid biosynthetic genes and high mutation rate following tissue culture.</title>
        <authorList>
            <person name="Rajewski A."/>
            <person name="Carter-House D."/>
            <person name="Stajich J."/>
            <person name="Litt A."/>
        </authorList>
    </citation>
    <scope>NUCLEOTIDE SEQUENCE [LARGE SCALE GENOMIC DNA]</scope>
    <source>
        <strain evidence="1">AR-01</strain>
    </source>
</reference>